<keyword evidence="3" id="KW-1185">Reference proteome</keyword>
<keyword evidence="1" id="KW-0472">Membrane</keyword>
<reference evidence="2" key="1">
    <citation type="submission" date="2021-02" db="EMBL/GenBank/DDBJ databases">
        <title>Genome sequence of Rhodospirillales sp. strain TMPK1 isolated from soil.</title>
        <authorList>
            <person name="Nakai R."/>
            <person name="Kusada H."/>
            <person name="Tamaki H."/>
        </authorList>
    </citation>
    <scope>NUCLEOTIDE SEQUENCE</scope>
    <source>
        <strain evidence="2">TMPK1</strain>
    </source>
</reference>
<name>A0A8S8XC74_9PROT</name>
<dbReference type="EMBL" id="BOPV01000001">
    <property type="protein sequence ID" value="GIL38840.1"/>
    <property type="molecule type" value="Genomic_DNA"/>
</dbReference>
<evidence type="ECO:0000313" key="2">
    <source>
        <dbReference type="EMBL" id="GIL38840.1"/>
    </source>
</evidence>
<dbReference type="Proteomes" id="UP000681075">
    <property type="component" value="Unassembled WGS sequence"/>
</dbReference>
<proteinExistence type="predicted"/>
<keyword evidence="1" id="KW-1133">Transmembrane helix</keyword>
<gene>
    <name evidence="2" type="ORF">TMPK1_10770</name>
</gene>
<evidence type="ECO:0000256" key="1">
    <source>
        <dbReference type="SAM" id="Phobius"/>
    </source>
</evidence>
<dbReference type="RefSeq" id="WP_420241899.1">
    <property type="nucleotide sequence ID" value="NZ_BOPV01000001.1"/>
</dbReference>
<dbReference type="Pfam" id="PF19883">
    <property type="entry name" value="DUF6356"/>
    <property type="match status" value="1"/>
</dbReference>
<dbReference type="InterPro" id="IPR045936">
    <property type="entry name" value="DUF6356"/>
</dbReference>
<keyword evidence="1" id="KW-0812">Transmembrane</keyword>
<comment type="caution">
    <text evidence="2">The sequence shown here is derived from an EMBL/GenBank/DDBJ whole genome shotgun (WGS) entry which is preliminary data.</text>
</comment>
<evidence type="ECO:0008006" key="4">
    <source>
        <dbReference type="Google" id="ProtNLM"/>
    </source>
</evidence>
<feature type="transmembrane region" description="Helical" evidence="1">
    <location>
        <begin position="24"/>
        <end position="49"/>
    </location>
</feature>
<evidence type="ECO:0000313" key="3">
    <source>
        <dbReference type="Proteomes" id="UP000681075"/>
    </source>
</evidence>
<sequence>MALRALFTTHPAEVGESYFGHLRAALGIGLTLFWAGFACLLHAIFPFLCKRTGSRTINRLHQQIAARNQG</sequence>
<accession>A0A8S8XC74</accession>
<dbReference type="AlphaFoldDB" id="A0A8S8XC74"/>
<protein>
    <recommendedName>
        <fullName evidence="4">Capsule biosynthesis protein</fullName>
    </recommendedName>
</protein>
<organism evidence="2 3">
    <name type="scientific">Roseiterribacter gracilis</name>
    <dbReference type="NCBI Taxonomy" id="2812848"/>
    <lineage>
        <taxon>Bacteria</taxon>
        <taxon>Pseudomonadati</taxon>
        <taxon>Pseudomonadota</taxon>
        <taxon>Alphaproteobacteria</taxon>
        <taxon>Rhodospirillales</taxon>
        <taxon>Roseiterribacteraceae</taxon>
        <taxon>Roseiterribacter</taxon>
    </lineage>
</organism>